<organism evidence="2 3">
    <name type="scientific">Brooklawnia propionicigenes</name>
    <dbReference type="NCBI Taxonomy" id="3041175"/>
    <lineage>
        <taxon>Bacteria</taxon>
        <taxon>Bacillati</taxon>
        <taxon>Actinomycetota</taxon>
        <taxon>Actinomycetes</taxon>
        <taxon>Propionibacteriales</taxon>
        <taxon>Propionibacteriaceae</taxon>
        <taxon>Brooklawnia</taxon>
    </lineage>
</organism>
<protein>
    <recommendedName>
        <fullName evidence="1">HTH cro/C1-type domain-containing protein</fullName>
    </recommendedName>
</protein>
<dbReference type="Gene3D" id="1.10.260.40">
    <property type="entry name" value="lambda repressor-like DNA-binding domains"/>
    <property type="match status" value="1"/>
</dbReference>
<dbReference type="KEGG" id="broo:brsh051_20040"/>
<dbReference type="PROSITE" id="PS50943">
    <property type="entry name" value="HTH_CROC1"/>
    <property type="match status" value="1"/>
</dbReference>
<dbReference type="AlphaFoldDB" id="A0AAN0KGK8"/>
<name>A0AAN0KGK8_9ACTN</name>
<feature type="domain" description="HTH cro/C1-type" evidence="1">
    <location>
        <begin position="9"/>
        <end position="63"/>
    </location>
</feature>
<dbReference type="CDD" id="cd00093">
    <property type="entry name" value="HTH_XRE"/>
    <property type="match status" value="1"/>
</dbReference>
<sequence>MRRRIGASVRAEAARRGLRQLDIGLRLGVSQSAVSGRFVGRLPFSAEELVELADWFDVPVARFFEPVPGARPGGEVG</sequence>
<dbReference type="SUPFAM" id="SSF47413">
    <property type="entry name" value="lambda repressor-like DNA-binding domains"/>
    <property type="match status" value="1"/>
</dbReference>
<proteinExistence type="predicted"/>
<reference evidence="2" key="1">
    <citation type="journal article" date="2024" name="Int. J. Syst. Evol. Microbiol.">
        <title>Brooklawnia propionicigenes sp. nov., a facultatively anaerobic, propionate-producing bacterium isolated from a methanogenic reactor treating waste from cattle farms.</title>
        <authorList>
            <person name="Akita Y."/>
            <person name="Ueki A."/>
            <person name="Tonouchi A."/>
            <person name="Sugawara Y."/>
            <person name="Honma S."/>
            <person name="Kaku N."/>
            <person name="Ueki K."/>
        </authorList>
    </citation>
    <scope>NUCLEOTIDE SEQUENCE</scope>
    <source>
        <strain evidence="2">SH051</strain>
    </source>
</reference>
<dbReference type="SMART" id="SM00530">
    <property type="entry name" value="HTH_XRE"/>
    <property type="match status" value="1"/>
</dbReference>
<dbReference type="InterPro" id="IPR001387">
    <property type="entry name" value="Cro/C1-type_HTH"/>
</dbReference>
<accession>A0AAN0KGK8</accession>
<dbReference type="InterPro" id="IPR010982">
    <property type="entry name" value="Lambda_DNA-bd_dom_sf"/>
</dbReference>
<gene>
    <name evidence="2" type="ORF">brsh051_20040</name>
</gene>
<dbReference type="GO" id="GO:0003677">
    <property type="term" value="F:DNA binding"/>
    <property type="evidence" value="ECO:0007669"/>
    <property type="project" value="InterPro"/>
</dbReference>
<dbReference type="EMBL" id="AP028056">
    <property type="protein sequence ID" value="BEH02723.1"/>
    <property type="molecule type" value="Genomic_DNA"/>
</dbReference>
<keyword evidence="3" id="KW-1185">Reference proteome</keyword>
<dbReference type="Pfam" id="PF01381">
    <property type="entry name" value="HTH_3"/>
    <property type="match status" value="1"/>
</dbReference>
<evidence type="ECO:0000259" key="1">
    <source>
        <dbReference type="PROSITE" id="PS50943"/>
    </source>
</evidence>
<evidence type="ECO:0000313" key="3">
    <source>
        <dbReference type="Proteomes" id="UP001431656"/>
    </source>
</evidence>
<dbReference type="Proteomes" id="UP001431656">
    <property type="component" value="Chromosome"/>
</dbReference>
<evidence type="ECO:0000313" key="2">
    <source>
        <dbReference type="EMBL" id="BEH02723.1"/>
    </source>
</evidence>